<protein>
    <submittedName>
        <fullName evidence="2">Uncharacterized protein</fullName>
    </submittedName>
</protein>
<keyword evidence="3" id="KW-1185">Reference proteome</keyword>
<evidence type="ECO:0000256" key="1">
    <source>
        <dbReference type="SAM" id="MobiDB-lite"/>
    </source>
</evidence>
<name>A0A0B0NKJ1_GOSAR</name>
<organism evidence="2 3">
    <name type="scientific">Gossypium arboreum</name>
    <name type="common">Tree cotton</name>
    <name type="synonym">Gossypium nanking</name>
    <dbReference type="NCBI Taxonomy" id="29729"/>
    <lineage>
        <taxon>Eukaryota</taxon>
        <taxon>Viridiplantae</taxon>
        <taxon>Streptophyta</taxon>
        <taxon>Embryophyta</taxon>
        <taxon>Tracheophyta</taxon>
        <taxon>Spermatophyta</taxon>
        <taxon>Magnoliopsida</taxon>
        <taxon>eudicotyledons</taxon>
        <taxon>Gunneridae</taxon>
        <taxon>Pentapetalae</taxon>
        <taxon>rosids</taxon>
        <taxon>malvids</taxon>
        <taxon>Malvales</taxon>
        <taxon>Malvaceae</taxon>
        <taxon>Malvoideae</taxon>
        <taxon>Gossypium</taxon>
    </lineage>
</organism>
<proteinExistence type="predicted"/>
<evidence type="ECO:0000313" key="2">
    <source>
        <dbReference type="EMBL" id="KHG13320.1"/>
    </source>
</evidence>
<gene>
    <name evidence="2" type="ORF">F383_17878</name>
</gene>
<dbReference type="Proteomes" id="UP000032142">
    <property type="component" value="Unassembled WGS sequence"/>
</dbReference>
<sequence length="22" mass="2717">MMENVGSAWRWWRRQPKGEPQS</sequence>
<reference evidence="3" key="1">
    <citation type="submission" date="2014-09" db="EMBL/GenBank/DDBJ databases">
        <authorList>
            <person name="Mudge J."/>
            <person name="Ramaraj T."/>
            <person name="Lindquist I.E."/>
            <person name="Bharti A.K."/>
            <person name="Sundararajan A."/>
            <person name="Cameron C.T."/>
            <person name="Woodward J.E."/>
            <person name="May G.D."/>
            <person name="Brubaker C."/>
            <person name="Broadhvest J."/>
            <person name="Wilkins T.A."/>
        </authorList>
    </citation>
    <scope>NUCLEOTIDE SEQUENCE</scope>
    <source>
        <strain evidence="3">cv. AKA8401</strain>
    </source>
</reference>
<dbReference type="EMBL" id="KN399333">
    <property type="protein sequence ID" value="KHG13320.1"/>
    <property type="molecule type" value="Genomic_DNA"/>
</dbReference>
<feature type="region of interest" description="Disordered" evidence="1">
    <location>
        <begin position="1"/>
        <end position="22"/>
    </location>
</feature>
<accession>A0A0B0NKJ1</accession>
<evidence type="ECO:0000313" key="3">
    <source>
        <dbReference type="Proteomes" id="UP000032142"/>
    </source>
</evidence>
<dbReference type="AlphaFoldDB" id="A0A0B0NKJ1"/>